<dbReference type="EMBL" id="APNK01000018">
    <property type="protein sequence ID" value="KEZ77011.1"/>
    <property type="molecule type" value="Genomic_DNA"/>
</dbReference>
<keyword evidence="3" id="KW-1185">Reference proteome</keyword>
<organism evidence="2 3">
    <name type="scientific">Salinisphaera hydrothermalis (strain C41B8)</name>
    <dbReference type="NCBI Taxonomy" id="1304275"/>
    <lineage>
        <taxon>Bacteria</taxon>
        <taxon>Pseudomonadati</taxon>
        <taxon>Pseudomonadota</taxon>
        <taxon>Gammaproteobacteria</taxon>
        <taxon>Salinisphaerales</taxon>
        <taxon>Salinisphaeraceae</taxon>
        <taxon>Salinisphaera</taxon>
    </lineage>
</organism>
<keyword evidence="1" id="KW-0378">Hydrolase</keyword>
<sequence length="147" mass="16941">MARDSRWDIDVPFYIEIEVGEGDIDHLDHVNNSVYPKYMERAAWAHTLALGLDWDAYVSLDAACVVRRHELDYLIAAKIGDRLQVATWIGDNDGRVSMWRYFQMRRAVDGRTIFRARTQYVTVCLSNGRPCRMPPAFVEAYAPVDDV</sequence>
<dbReference type="eggNOG" id="COG0824">
    <property type="taxonomic scope" value="Bacteria"/>
</dbReference>
<dbReference type="STRING" id="1304275.C41B8_11865"/>
<accession>A0A084IJX7</accession>
<evidence type="ECO:0000256" key="1">
    <source>
        <dbReference type="ARBA" id="ARBA00022801"/>
    </source>
</evidence>
<proteinExistence type="predicted"/>
<dbReference type="Proteomes" id="UP000028302">
    <property type="component" value="Unassembled WGS sequence"/>
</dbReference>
<comment type="caution">
    <text evidence="2">The sequence shown here is derived from an EMBL/GenBank/DDBJ whole genome shotgun (WGS) entry which is preliminary data.</text>
</comment>
<dbReference type="PANTHER" id="PTHR31793:SF37">
    <property type="entry name" value="ACYL-COA THIOESTER HYDROLASE YBGC"/>
    <property type="match status" value="1"/>
</dbReference>
<name>A0A084IJX7_SALHC</name>
<dbReference type="OrthoDB" id="9801517at2"/>
<gene>
    <name evidence="2" type="ORF">C41B8_11865</name>
</gene>
<evidence type="ECO:0000313" key="2">
    <source>
        <dbReference type="EMBL" id="KEZ77011.1"/>
    </source>
</evidence>
<reference evidence="2 3" key="1">
    <citation type="submission" date="2013-03" db="EMBL/GenBank/DDBJ databases">
        <title>Salinisphaera hydrothermalis C41B8 Genome Sequencing.</title>
        <authorList>
            <person name="Li C."/>
            <person name="Lai Q."/>
            <person name="Shao Z."/>
        </authorList>
    </citation>
    <scope>NUCLEOTIDE SEQUENCE [LARGE SCALE GENOMIC DNA]</scope>
    <source>
        <strain evidence="2 3">C41B8</strain>
    </source>
</reference>
<dbReference type="CDD" id="cd00586">
    <property type="entry name" value="4HBT"/>
    <property type="match status" value="1"/>
</dbReference>
<dbReference type="InterPro" id="IPR029069">
    <property type="entry name" value="HotDog_dom_sf"/>
</dbReference>
<dbReference type="PANTHER" id="PTHR31793">
    <property type="entry name" value="4-HYDROXYBENZOYL-COA THIOESTERASE FAMILY MEMBER"/>
    <property type="match status" value="1"/>
</dbReference>
<dbReference type="RefSeq" id="WP_037338403.1">
    <property type="nucleotide sequence ID" value="NZ_APNK01000018.1"/>
</dbReference>
<dbReference type="SUPFAM" id="SSF54637">
    <property type="entry name" value="Thioesterase/thiol ester dehydrase-isomerase"/>
    <property type="match status" value="1"/>
</dbReference>
<dbReference type="GO" id="GO:0047617">
    <property type="term" value="F:fatty acyl-CoA hydrolase activity"/>
    <property type="evidence" value="ECO:0007669"/>
    <property type="project" value="TreeGrafter"/>
</dbReference>
<dbReference type="InterPro" id="IPR050563">
    <property type="entry name" value="4-hydroxybenzoyl-CoA_TE"/>
</dbReference>
<dbReference type="Gene3D" id="3.10.129.10">
    <property type="entry name" value="Hotdog Thioesterase"/>
    <property type="match status" value="1"/>
</dbReference>
<dbReference type="AlphaFoldDB" id="A0A084IJX7"/>
<protein>
    <submittedName>
        <fullName evidence="2">Thioesterase superfamily protein</fullName>
    </submittedName>
</protein>
<evidence type="ECO:0000313" key="3">
    <source>
        <dbReference type="Proteomes" id="UP000028302"/>
    </source>
</evidence>
<dbReference type="Pfam" id="PF13279">
    <property type="entry name" value="4HBT_2"/>
    <property type="match status" value="1"/>
</dbReference>